<dbReference type="InterPro" id="IPR035983">
    <property type="entry name" value="Hect_E3_ubiquitin_ligase"/>
</dbReference>
<comment type="caution">
    <text evidence="8">The sequence shown here is derived from an EMBL/GenBank/DDBJ whole genome shotgun (WGS) entry which is preliminary data.</text>
</comment>
<feature type="domain" description="HECT" evidence="7">
    <location>
        <begin position="864"/>
        <end position="1229"/>
    </location>
</feature>
<feature type="compositionally biased region" description="Polar residues" evidence="6">
    <location>
        <begin position="70"/>
        <end position="91"/>
    </location>
</feature>
<dbReference type="Proteomes" id="UP000236290">
    <property type="component" value="Unassembled WGS sequence"/>
</dbReference>
<dbReference type="AlphaFoldDB" id="A0A2K0TZ23"/>
<feature type="active site" description="Glycyl thioester intermediate" evidence="5">
    <location>
        <position position="1197"/>
    </location>
</feature>
<accession>A0A2K0TZ23</accession>
<comment type="catalytic activity">
    <reaction evidence="1">
        <text>S-ubiquitinyl-[E2 ubiquitin-conjugating enzyme]-L-cysteine + [acceptor protein]-L-lysine = [E2 ubiquitin-conjugating enzyme]-L-cysteine + N(6)-ubiquitinyl-[acceptor protein]-L-lysine.</text>
        <dbReference type="EC" id="2.3.2.26"/>
    </reaction>
</comment>
<organism evidence="8 9">
    <name type="scientific">Trichoderma harzianum</name>
    <name type="common">Hypocrea lixii</name>
    <dbReference type="NCBI Taxonomy" id="5544"/>
    <lineage>
        <taxon>Eukaryota</taxon>
        <taxon>Fungi</taxon>
        <taxon>Dikarya</taxon>
        <taxon>Ascomycota</taxon>
        <taxon>Pezizomycotina</taxon>
        <taxon>Sordariomycetes</taxon>
        <taxon>Hypocreomycetidae</taxon>
        <taxon>Hypocreales</taxon>
        <taxon>Hypocreaceae</taxon>
        <taxon>Trichoderma</taxon>
    </lineage>
</organism>
<reference evidence="8 9" key="1">
    <citation type="submission" date="2017-02" db="EMBL/GenBank/DDBJ databases">
        <title>Genomes of Trichoderma spp. with biocontrol activity.</title>
        <authorList>
            <person name="Gardiner D."/>
            <person name="Kazan K."/>
            <person name="Vos C."/>
            <person name="Harvey P."/>
        </authorList>
    </citation>
    <scope>NUCLEOTIDE SEQUENCE [LARGE SCALE GENOMIC DNA]</scope>
    <source>
        <strain evidence="8 9">Tr1</strain>
    </source>
</reference>
<dbReference type="Gene3D" id="3.30.2160.10">
    <property type="entry name" value="Hect, E3 ligase catalytic domain"/>
    <property type="match status" value="1"/>
</dbReference>
<dbReference type="EMBL" id="MTYI01000144">
    <property type="protein sequence ID" value="PNP50770.1"/>
    <property type="molecule type" value="Genomic_DNA"/>
</dbReference>
<dbReference type="InterPro" id="IPR000569">
    <property type="entry name" value="HECT_dom"/>
</dbReference>
<dbReference type="GO" id="GO:0061630">
    <property type="term" value="F:ubiquitin protein ligase activity"/>
    <property type="evidence" value="ECO:0007669"/>
    <property type="project" value="UniProtKB-EC"/>
</dbReference>
<feature type="region of interest" description="Disordered" evidence="6">
    <location>
        <begin position="299"/>
        <end position="355"/>
    </location>
</feature>
<dbReference type="SUPFAM" id="SSF56204">
    <property type="entry name" value="Hect, E3 ligase catalytic domain"/>
    <property type="match status" value="1"/>
</dbReference>
<feature type="region of interest" description="Disordered" evidence="6">
    <location>
        <begin position="1"/>
        <end position="138"/>
    </location>
</feature>
<dbReference type="Gene3D" id="3.90.1750.10">
    <property type="entry name" value="Hect, E3 ligase catalytic domains"/>
    <property type="match status" value="1"/>
</dbReference>
<dbReference type="Pfam" id="PF00632">
    <property type="entry name" value="HECT"/>
    <property type="match status" value="1"/>
</dbReference>
<feature type="region of interest" description="Disordered" evidence="6">
    <location>
        <begin position="451"/>
        <end position="471"/>
    </location>
</feature>
<keyword evidence="3" id="KW-0808">Transferase</keyword>
<feature type="compositionally biased region" description="Basic and acidic residues" evidence="6">
    <location>
        <begin position="341"/>
        <end position="355"/>
    </location>
</feature>
<feature type="region of interest" description="Disordered" evidence="6">
    <location>
        <begin position="382"/>
        <end position="422"/>
    </location>
</feature>
<evidence type="ECO:0000256" key="3">
    <source>
        <dbReference type="ARBA" id="ARBA00022679"/>
    </source>
</evidence>
<feature type="region of interest" description="Disordered" evidence="6">
    <location>
        <begin position="177"/>
        <end position="218"/>
    </location>
</feature>
<dbReference type="SMART" id="SM00119">
    <property type="entry name" value="HECTc"/>
    <property type="match status" value="1"/>
</dbReference>
<evidence type="ECO:0000256" key="4">
    <source>
        <dbReference type="ARBA" id="ARBA00022786"/>
    </source>
</evidence>
<evidence type="ECO:0000256" key="1">
    <source>
        <dbReference type="ARBA" id="ARBA00000885"/>
    </source>
</evidence>
<evidence type="ECO:0000256" key="2">
    <source>
        <dbReference type="ARBA" id="ARBA00012485"/>
    </source>
</evidence>
<gene>
    <name evidence="8" type="ORF">THARTR1_08391</name>
</gene>
<dbReference type="EC" id="2.3.2.26" evidence="2"/>
<feature type="compositionally biased region" description="Basic and acidic residues" evidence="6">
    <location>
        <begin position="13"/>
        <end position="33"/>
    </location>
</feature>
<feature type="compositionally biased region" description="Polar residues" evidence="6">
    <location>
        <begin position="382"/>
        <end position="392"/>
    </location>
</feature>
<dbReference type="Gene3D" id="3.30.2410.10">
    <property type="entry name" value="Hect, E3 ligase catalytic domain"/>
    <property type="match status" value="1"/>
</dbReference>
<dbReference type="PROSITE" id="PS50237">
    <property type="entry name" value="HECT"/>
    <property type="match status" value="1"/>
</dbReference>
<sequence length="1229" mass="137776">MAPPYPPTPTARRGSEFTPRDETDLISRLHSDALDTPVSLTRRLAKSRTSHARVNPNLSSSDSEGDAGAESSSQQNRGRQPNHSRSMSNPFPSLFNGRRRQGSASKPSVDVDRANGGPAPSNRPAQTHRRGNPSMSKDFATGNCMTCASLVKWPKELKVFKCTICMTINDLVPISVDSQSSKQQRHDTSPGPSSSKQPPLSPGMAPGQGPRTSPFGQLNLPISLDQTKYLVRQNLRSYVLRRLRDLSAEAQVEQTGDEWPLRQGRLHPDLAIRTHGPLDITPVRKGSVTKYTFDEEPTLHLNTASANPPIAMSRSYPSSSNEQPGLRGPPPNSNNNHVSPRPRDRSAGPPDDPRKIFKQLEDYITNCFNNFECVNSSFSTQHPRYASRSASDTPRRPSVPSRDVRQPAQIKSAPRRPSQLEVDSPIVDLDPKLLLLGDVAENGLWWTGQDTMAPKKTPNKEEPVHVHRPSPLTRSPQLNWADIDEWYSTVNNAAEGWFQIYEEVSAGLSLGHVAEQELRAIEQDVLKGQDHTQRLLLKVTENLLKRPGRPIKDPMDLRFLLIIMENPSLHSDNESFQGLLQPEMTQSIRSRPADVNRPAGNTGLLSGQHSGIVKRILGLISNASPECQNQMITWLARYHAARFIKVKELASGFLTYRMIRQSEKKQTEQTVDPTAGLIPQMQAGRHGGASLHDAIGGPRPTKKFKEPAKKISYSDDWQIKAASRVLSLLFSANNMSPNRRGEDAHPNSQVTWNGATRVGGYFLPPTDFYNSMIDYADLIDDFESWESKRGKFSFCQYPFLLSVWAKTHILEHDARRQMQSKARDAFFDSIMTRRNINQYLVLDVRRDCLVDDSLTAVSSVIGSGGEDLKKGLRISFQGEEGIDAGGLRKEWFLLLVREVFNPDYGTMIPMHMNCSVRQSNANIGMFIYDDDSRYCYFNSNSFEPADQFFLVGVVMGLAIYNSTILDVALPPFAFRKLIASAPSPPGSIIQHRPPMRYTLDDLAEYRPRLANGLKQLLAFDGDVEETFCLDFVIETDKYGSKVQVPLCPGGESKPVTNENRREYVDLYVRHVLDIAVKRQFEPFKRGFYTVCGGNAFSLFRPEEIELLIRGSDEPLDIASLRAVAEYDNWESKQPEETEPVIGWFWETFQQATPSDQRKLLTFVTGSDRIPAMGATSLTIKLSCLGDDCGRYPIARTCFNMLSLWRYASKERLEAMLWRAVHESEGFGLK</sequence>
<dbReference type="InterPro" id="IPR044611">
    <property type="entry name" value="E3A/B/C-like"/>
</dbReference>
<evidence type="ECO:0000313" key="9">
    <source>
        <dbReference type="Proteomes" id="UP000236290"/>
    </source>
</evidence>
<dbReference type="CDD" id="cd00078">
    <property type="entry name" value="HECTc"/>
    <property type="match status" value="1"/>
</dbReference>
<dbReference type="PANTHER" id="PTHR45700:SF9">
    <property type="entry name" value="HECT-TYPE E3 UBIQUITIN TRANSFERASE"/>
    <property type="match status" value="1"/>
</dbReference>
<dbReference type="PANTHER" id="PTHR45700">
    <property type="entry name" value="UBIQUITIN-PROTEIN LIGASE E3C"/>
    <property type="match status" value="1"/>
</dbReference>
<evidence type="ECO:0000256" key="5">
    <source>
        <dbReference type="PROSITE-ProRule" id="PRU00104"/>
    </source>
</evidence>
<name>A0A2K0TZ23_TRIHA</name>
<protein>
    <recommendedName>
        <fullName evidence="2">HECT-type E3 ubiquitin transferase</fullName>
        <ecNumber evidence="2">2.3.2.26</ecNumber>
    </recommendedName>
</protein>
<keyword evidence="4 5" id="KW-0833">Ubl conjugation pathway</keyword>
<evidence type="ECO:0000313" key="8">
    <source>
        <dbReference type="EMBL" id="PNP50770.1"/>
    </source>
</evidence>
<dbReference type="FunFam" id="3.30.2160.10:FF:000004">
    <property type="entry name" value="probable E3 ubiquitin-protein ligase HERC4 isoform X1"/>
    <property type="match status" value="1"/>
</dbReference>
<evidence type="ECO:0000259" key="7">
    <source>
        <dbReference type="PROSITE" id="PS50237"/>
    </source>
</evidence>
<dbReference type="GO" id="GO:0000209">
    <property type="term" value="P:protein polyubiquitination"/>
    <property type="evidence" value="ECO:0007669"/>
    <property type="project" value="InterPro"/>
</dbReference>
<evidence type="ECO:0000256" key="6">
    <source>
        <dbReference type="SAM" id="MobiDB-lite"/>
    </source>
</evidence>
<proteinExistence type="predicted"/>
<dbReference type="OrthoDB" id="8068875at2759"/>